<evidence type="ECO:0000313" key="2">
    <source>
        <dbReference type="EMBL" id="KAF3584788.1"/>
    </source>
</evidence>
<accession>A0A8S9RWM3</accession>
<evidence type="ECO:0000313" key="3">
    <source>
        <dbReference type="Proteomes" id="UP000712600"/>
    </source>
</evidence>
<dbReference type="PANTHER" id="PTHR31964">
    <property type="entry name" value="ADENINE NUCLEOTIDE ALPHA HYDROLASES-LIKE SUPERFAMILY PROTEIN"/>
    <property type="match status" value="1"/>
</dbReference>
<dbReference type="AlphaFoldDB" id="A0A8S9RWM3"/>
<dbReference type="InterPro" id="IPR014729">
    <property type="entry name" value="Rossmann-like_a/b/a_fold"/>
</dbReference>
<dbReference type="PRINTS" id="PR01438">
    <property type="entry name" value="UNVRSLSTRESS"/>
</dbReference>
<organism evidence="2 3">
    <name type="scientific">Brassica cretica</name>
    <name type="common">Mustard</name>
    <dbReference type="NCBI Taxonomy" id="69181"/>
    <lineage>
        <taxon>Eukaryota</taxon>
        <taxon>Viridiplantae</taxon>
        <taxon>Streptophyta</taxon>
        <taxon>Embryophyta</taxon>
        <taxon>Tracheophyta</taxon>
        <taxon>Spermatophyta</taxon>
        <taxon>Magnoliopsida</taxon>
        <taxon>eudicotyledons</taxon>
        <taxon>Gunneridae</taxon>
        <taxon>Pentapetalae</taxon>
        <taxon>rosids</taxon>
        <taxon>malvids</taxon>
        <taxon>Brassicales</taxon>
        <taxon>Brassicaceae</taxon>
        <taxon>Brassiceae</taxon>
        <taxon>Brassica</taxon>
    </lineage>
</organism>
<dbReference type="Gene3D" id="3.40.50.620">
    <property type="entry name" value="HUPs"/>
    <property type="match status" value="1"/>
</dbReference>
<reference evidence="2" key="1">
    <citation type="submission" date="2019-12" db="EMBL/GenBank/DDBJ databases">
        <title>Genome sequencing and annotation of Brassica cretica.</title>
        <authorList>
            <person name="Studholme D.J."/>
            <person name="Sarris P."/>
        </authorList>
    </citation>
    <scope>NUCLEOTIDE SEQUENCE</scope>
    <source>
        <strain evidence="2">PFS-109/04</strain>
        <tissue evidence="2">Leaf</tissue>
    </source>
</reference>
<protein>
    <recommendedName>
        <fullName evidence="1">UspA domain-containing protein</fullName>
    </recommendedName>
</protein>
<dbReference type="PANTHER" id="PTHR31964:SF122">
    <property type="entry name" value="OS02G0760500 PROTEIN"/>
    <property type="match status" value="1"/>
</dbReference>
<sequence>MDMSGRSLTCVVVAVDGSQVSMEALRWALDNLKLSSSSSESSFVVLHVQPSPSVAAGVSPGTIPFGGPSGLEVPAFTAAIEQHHKRITDTIMDHARLIFADRSFIDLMRNVVMMIYLPSQVNVKTQVVVGDPKYKICETVENLHADLLVIGSRAHGRIKRMFLGSVSNYCSNHVHCPVVIIKPKGDSSE</sequence>
<evidence type="ECO:0000259" key="1">
    <source>
        <dbReference type="Pfam" id="PF00582"/>
    </source>
</evidence>
<dbReference type="CDD" id="cd23659">
    <property type="entry name" value="USP_At3g01520-like"/>
    <property type="match status" value="1"/>
</dbReference>
<dbReference type="InterPro" id="IPR006016">
    <property type="entry name" value="UspA"/>
</dbReference>
<name>A0A8S9RWM3_BRACR</name>
<dbReference type="InterPro" id="IPR006015">
    <property type="entry name" value="Universal_stress_UspA"/>
</dbReference>
<comment type="caution">
    <text evidence="2">The sequence shown here is derived from an EMBL/GenBank/DDBJ whole genome shotgun (WGS) entry which is preliminary data.</text>
</comment>
<dbReference type="Pfam" id="PF00582">
    <property type="entry name" value="Usp"/>
    <property type="match status" value="1"/>
</dbReference>
<proteinExistence type="predicted"/>
<dbReference type="Proteomes" id="UP000712600">
    <property type="component" value="Unassembled WGS sequence"/>
</dbReference>
<feature type="domain" description="UspA" evidence="1">
    <location>
        <begin position="120"/>
        <end position="182"/>
    </location>
</feature>
<dbReference type="SUPFAM" id="SSF52402">
    <property type="entry name" value="Adenine nucleotide alpha hydrolases-like"/>
    <property type="match status" value="1"/>
</dbReference>
<dbReference type="EMBL" id="QGKX02000088">
    <property type="protein sequence ID" value="KAF3584788.1"/>
    <property type="molecule type" value="Genomic_DNA"/>
</dbReference>
<gene>
    <name evidence="2" type="ORF">F2Q69_00026209</name>
</gene>